<dbReference type="EMBL" id="PQXL01000105">
    <property type="protein sequence ID" value="THV51615.1"/>
    <property type="molecule type" value="Genomic_DNA"/>
</dbReference>
<dbReference type="AlphaFoldDB" id="A0A4S8R5W9"/>
<evidence type="ECO:0000313" key="2">
    <source>
        <dbReference type="EMBL" id="THV51615.1"/>
    </source>
</evidence>
<evidence type="ECO:0000259" key="1">
    <source>
        <dbReference type="Pfam" id="PF20150"/>
    </source>
</evidence>
<dbReference type="PANTHER" id="PTHR35910:SF6">
    <property type="entry name" value="2EXR DOMAIN-CONTAINING PROTEIN"/>
    <property type="match status" value="1"/>
</dbReference>
<dbReference type="Pfam" id="PF20150">
    <property type="entry name" value="2EXR"/>
    <property type="match status" value="1"/>
</dbReference>
<name>A0A4S8R5W9_9HELO</name>
<dbReference type="OrthoDB" id="3473305at2759"/>
<proteinExistence type="predicted"/>
<protein>
    <recommendedName>
        <fullName evidence="1">2EXR domain-containing protein</fullName>
    </recommendedName>
</protein>
<accession>A0A4S8R5W9</accession>
<comment type="caution">
    <text evidence="2">The sequence shown here is derived from an EMBL/GenBank/DDBJ whole genome shotgun (WGS) entry which is preliminary data.</text>
</comment>
<reference evidence="2 3" key="1">
    <citation type="submission" date="2017-12" db="EMBL/GenBank/DDBJ databases">
        <title>Comparative genomics of Botrytis spp.</title>
        <authorList>
            <person name="Valero-Jimenez C.A."/>
            <person name="Tapia P."/>
            <person name="Veloso J."/>
            <person name="Silva-Moreno E."/>
            <person name="Staats M."/>
            <person name="Valdes J.H."/>
            <person name="Van Kan J.A.L."/>
        </authorList>
    </citation>
    <scope>NUCLEOTIDE SEQUENCE [LARGE SCALE GENOMIC DNA]</scope>
    <source>
        <strain evidence="2 3">MUCL435</strain>
    </source>
</reference>
<organism evidence="2 3">
    <name type="scientific">Botrytis galanthina</name>
    <dbReference type="NCBI Taxonomy" id="278940"/>
    <lineage>
        <taxon>Eukaryota</taxon>
        <taxon>Fungi</taxon>
        <taxon>Dikarya</taxon>
        <taxon>Ascomycota</taxon>
        <taxon>Pezizomycotina</taxon>
        <taxon>Leotiomycetes</taxon>
        <taxon>Helotiales</taxon>
        <taxon>Sclerotiniaceae</taxon>
        <taxon>Botrytis</taxon>
    </lineage>
</organism>
<dbReference type="PANTHER" id="PTHR35910">
    <property type="entry name" value="2EXR DOMAIN-CONTAINING PROTEIN"/>
    <property type="match status" value="1"/>
</dbReference>
<gene>
    <name evidence="2" type="ORF">BGAL_0105g00290</name>
</gene>
<sequence length="315" mass="37183">MSRPVKAKNFLSISSKKKTLKRLKSDEKTKAAPSIGLVPMDLDSQEQILTPINRTFTLFPNLPLELQRKIWEFAAIPVPRAIEIQCRRMKDIRHPITKFFFKSFINPLWIQYCTTINPIPTPLLHTCSESRNLALRNYCFHILLNRPFYSNVDTEILWMRGHTIFGFVQGGNRVRFMGPQDDQYEFWLSRYNFRFLAIDHEARLIIHNEGQFTQTEEILSWNMNFWKRYVLEAPTIEKVYLVYNQPKKRTEALKEAKTLFEHGKIVMMASSQDADIQVPNRYYCKFTELRKKNGLGFKVPPVEAILDTELMQQFH</sequence>
<dbReference type="Proteomes" id="UP000308671">
    <property type="component" value="Unassembled WGS sequence"/>
</dbReference>
<evidence type="ECO:0000313" key="3">
    <source>
        <dbReference type="Proteomes" id="UP000308671"/>
    </source>
</evidence>
<dbReference type="InterPro" id="IPR045518">
    <property type="entry name" value="2EXR"/>
</dbReference>
<keyword evidence="3" id="KW-1185">Reference proteome</keyword>
<feature type="domain" description="2EXR" evidence="1">
    <location>
        <begin position="56"/>
        <end position="157"/>
    </location>
</feature>